<dbReference type="PANTHER" id="PTHR31313">
    <property type="entry name" value="TY1 ENHANCER ACTIVATOR"/>
    <property type="match status" value="1"/>
</dbReference>
<keyword evidence="1" id="KW-0479">Metal-binding</keyword>
<evidence type="ECO:0000313" key="9">
    <source>
        <dbReference type="Proteomes" id="UP000789706"/>
    </source>
</evidence>
<sequence length="366" mass="41653">MVGPPKGYIEAIETRLHRMESLIGDLVHSNDPRAEALPSHHHLSELIASTHNFELLKRPELTELPSQELSDHLLEIYFTHVHPLLPVIYKPRFFDQLKDKDHLPHLLLNAIYSFSARFSDRPEVRKYSNDPNTAGDVFFDRAKALLDNDYDKARVTTIQALVILSLREYGKSNVTRAWLYAGMASRMSQELGMHRNNEKWHPIDLSREQREEQKRVFWAIPSSNLGRPLAIDEKDVDAAYPLEDDEEENDILPFKMEHVTVSSTSSPISSGGATTLCLHILYYSTLMLLHRPYISNPNSSNVCTKAATAIIEIADTMSKRKILLFCLNPVVYCVFTAAVIHTFNATQSNSSFSQSAKINILICWNH</sequence>
<dbReference type="GO" id="GO:0003677">
    <property type="term" value="F:DNA binding"/>
    <property type="evidence" value="ECO:0007669"/>
    <property type="project" value="UniProtKB-KW"/>
</dbReference>
<keyword evidence="4" id="KW-0238">DNA-binding</keyword>
<evidence type="ECO:0000256" key="5">
    <source>
        <dbReference type="ARBA" id="ARBA00023163"/>
    </source>
</evidence>
<keyword evidence="9" id="KW-1185">Reference proteome</keyword>
<keyword evidence="3" id="KW-0805">Transcription regulation</keyword>
<dbReference type="Proteomes" id="UP000789706">
    <property type="component" value="Unassembled WGS sequence"/>
</dbReference>
<proteinExistence type="predicted"/>
<evidence type="ECO:0000256" key="6">
    <source>
        <dbReference type="ARBA" id="ARBA00023242"/>
    </source>
</evidence>
<organism evidence="8 9">
    <name type="scientific">Diversispora eburnea</name>
    <dbReference type="NCBI Taxonomy" id="1213867"/>
    <lineage>
        <taxon>Eukaryota</taxon>
        <taxon>Fungi</taxon>
        <taxon>Fungi incertae sedis</taxon>
        <taxon>Mucoromycota</taxon>
        <taxon>Glomeromycotina</taxon>
        <taxon>Glomeromycetes</taxon>
        <taxon>Diversisporales</taxon>
        <taxon>Diversisporaceae</taxon>
        <taxon>Diversispora</taxon>
    </lineage>
</organism>
<evidence type="ECO:0000256" key="2">
    <source>
        <dbReference type="ARBA" id="ARBA00022833"/>
    </source>
</evidence>
<dbReference type="OrthoDB" id="39175at2759"/>
<accession>A0A9N9FRD7</accession>
<dbReference type="EMBL" id="CAJVPK010000813">
    <property type="protein sequence ID" value="CAG8551083.1"/>
    <property type="molecule type" value="Genomic_DNA"/>
</dbReference>
<name>A0A9N9FRD7_9GLOM</name>
<dbReference type="Pfam" id="PF04082">
    <property type="entry name" value="Fungal_trans"/>
    <property type="match status" value="1"/>
</dbReference>
<dbReference type="CDD" id="cd12148">
    <property type="entry name" value="fungal_TF_MHR"/>
    <property type="match status" value="1"/>
</dbReference>
<feature type="domain" description="Xylanolytic transcriptional activator regulatory" evidence="7">
    <location>
        <begin position="177"/>
        <end position="247"/>
    </location>
</feature>
<keyword evidence="6" id="KW-0539">Nucleus</keyword>
<evidence type="ECO:0000256" key="1">
    <source>
        <dbReference type="ARBA" id="ARBA00022723"/>
    </source>
</evidence>
<dbReference type="PANTHER" id="PTHR31313:SF78">
    <property type="entry name" value="TRANSCRIPTION FACTOR DOMAIN-CONTAINING PROTEIN"/>
    <property type="match status" value="1"/>
</dbReference>
<keyword evidence="2" id="KW-0862">Zinc</keyword>
<dbReference type="GO" id="GO:0006351">
    <property type="term" value="P:DNA-templated transcription"/>
    <property type="evidence" value="ECO:0007669"/>
    <property type="project" value="InterPro"/>
</dbReference>
<comment type="caution">
    <text evidence="8">The sequence shown here is derived from an EMBL/GenBank/DDBJ whole genome shotgun (WGS) entry which is preliminary data.</text>
</comment>
<evidence type="ECO:0000256" key="4">
    <source>
        <dbReference type="ARBA" id="ARBA00023125"/>
    </source>
</evidence>
<dbReference type="GO" id="GO:0008270">
    <property type="term" value="F:zinc ion binding"/>
    <property type="evidence" value="ECO:0007669"/>
    <property type="project" value="InterPro"/>
</dbReference>
<dbReference type="InterPro" id="IPR051615">
    <property type="entry name" value="Transcr_Regulatory_Elem"/>
</dbReference>
<evidence type="ECO:0000313" key="8">
    <source>
        <dbReference type="EMBL" id="CAG8551083.1"/>
    </source>
</evidence>
<dbReference type="AlphaFoldDB" id="A0A9N9FRD7"/>
<protein>
    <submittedName>
        <fullName evidence="8">5403_t:CDS:1</fullName>
    </submittedName>
</protein>
<evidence type="ECO:0000256" key="3">
    <source>
        <dbReference type="ARBA" id="ARBA00023015"/>
    </source>
</evidence>
<dbReference type="InterPro" id="IPR007219">
    <property type="entry name" value="XnlR_reg_dom"/>
</dbReference>
<dbReference type="SMART" id="SM00906">
    <property type="entry name" value="Fungal_trans"/>
    <property type="match status" value="1"/>
</dbReference>
<evidence type="ECO:0000259" key="7">
    <source>
        <dbReference type="SMART" id="SM00906"/>
    </source>
</evidence>
<reference evidence="8" key="1">
    <citation type="submission" date="2021-06" db="EMBL/GenBank/DDBJ databases">
        <authorList>
            <person name="Kallberg Y."/>
            <person name="Tangrot J."/>
            <person name="Rosling A."/>
        </authorList>
    </citation>
    <scope>NUCLEOTIDE SEQUENCE</scope>
    <source>
        <strain evidence="8">AZ414A</strain>
    </source>
</reference>
<keyword evidence="5" id="KW-0804">Transcription</keyword>
<gene>
    <name evidence="8" type="ORF">DEBURN_LOCUS7101</name>
</gene>